<protein>
    <submittedName>
        <fullName evidence="2">Uncharacterized protein</fullName>
    </submittedName>
</protein>
<proteinExistence type="predicted"/>
<reference evidence="2 3" key="1">
    <citation type="journal article" date="2010" name="Int. J. Syst. Evol. Microbiol.">
        <title>Bacillus horneckiae sp. nov., isolated from a spacecraft-assembly clean room.</title>
        <authorList>
            <person name="Vaishampayan P."/>
            <person name="Probst A."/>
            <person name="Krishnamurthi S."/>
            <person name="Ghosh S."/>
            <person name="Osman S."/>
            <person name="McDowall A."/>
            <person name="Ruckmani A."/>
            <person name="Mayilraj S."/>
            <person name="Venkateswaran K."/>
        </authorList>
    </citation>
    <scope>NUCLEOTIDE SEQUENCE [LARGE SCALE GENOMIC DNA]</scope>
    <source>
        <strain evidence="3">1PO1SC</strain>
    </source>
</reference>
<dbReference type="RefSeq" id="WP_066189279.1">
    <property type="nucleotide sequence ID" value="NZ_JAFDQP010000001.1"/>
</dbReference>
<name>A0A2N0ZFU5_9BACI</name>
<keyword evidence="3" id="KW-1185">Reference proteome</keyword>
<keyword evidence="1" id="KW-0812">Transmembrane</keyword>
<evidence type="ECO:0000313" key="3">
    <source>
        <dbReference type="Proteomes" id="UP000233343"/>
    </source>
</evidence>
<evidence type="ECO:0000313" key="2">
    <source>
        <dbReference type="EMBL" id="PKG28375.1"/>
    </source>
</evidence>
<dbReference type="Proteomes" id="UP000233343">
    <property type="component" value="Unassembled WGS sequence"/>
</dbReference>
<sequence>MDLLLIITILTLLLLLLSLLLIYSKVYRKTLGRLSFVLILFAMLSFPHYSIIRKESQALLSVDLNTVSTVFLITWITTAICLLIGTFFRFGVRIEDESDMYMN</sequence>
<feature type="transmembrane region" description="Helical" evidence="1">
    <location>
        <begin position="72"/>
        <end position="92"/>
    </location>
</feature>
<dbReference type="AlphaFoldDB" id="A0A2N0ZFU5"/>
<keyword evidence="1" id="KW-0472">Membrane</keyword>
<organism evidence="2 3">
    <name type="scientific">Cytobacillus horneckiae</name>
    <dbReference type="NCBI Taxonomy" id="549687"/>
    <lineage>
        <taxon>Bacteria</taxon>
        <taxon>Bacillati</taxon>
        <taxon>Bacillota</taxon>
        <taxon>Bacilli</taxon>
        <taxon>Bacillales</taxon>
        <taxon>Bacillaceae</taxon>
        <taxon>Cytobacillus</taxon>
    </lineage>
</organism>
<feature type="transmembrane region" description="Helical" evidence="1">
    <location>
        <begin position="31"/>
        <end position="52"/>
    </location>
</feature>
<keyword evidence="1" id="KW-1133">Transmembrane helix</keyword>
<comment type="caution">
    <text evidence="2">The sequence shown here is derived from an EMBL/GenBank/DDBJ whole genome shotgun (WGS) entry which is preliminary data.</text>
</comment>
<dbReference type="EMBL" id="PISD01000030">
    <property type="protein sequence ID" value="PKG28375.1"/>
    <property type="molecule type" value="Genomic_DNA"/>
</dbReference>
<accession>A0A2N0ZFU5</accession>
<feature type="transmembrane region" description="Helical" evidence="1">
    <location>
        <begin position="6"/>
        <end position="24"/>
    </location>
</feature>
<evidence type="ECO:0000256" key="1">
    <source>
        <dbReference type="SAM" id="Phobius"/>
    </source>
</evidence>
<gene>
    <name evidence="2" type="ORF">CWS20_14300</name>
</gene>